<organism evidence="7 8">
    <name type="scientific">Lentinula lateritia</name>
    <dbReference type="NCBI Taxonomy" id="40482"/>
    <lineage>
        <taxon>Eukaryota</taxon>
        <taxon>Fungi</taxon>
        <taxon>Dikarya</taxon>
        <taxon>Basidiomycota</taxon>
        <taxon>Agaricomycotina</taxon>
        <taxon>Agaricomycetes</taxon>
        <taxon>Agaricomycetidae</taxon>
        <taxon>Agaricales</taxon>
        <taxon>Marasmiineae</taxon>
        <taxon>Omphalotaceae</taxon>
        <taxon>Lentinula</taxon>
    </lineage>
</organism>
<dbReference type="InterPro" id="IPR027417">
    <property type="entry name" value="P-loop_NTPase"/>
</dbReference>
<keyword evidence="1" id="KW-0547">Nucleotide-binding</keyword>
<keyword evidence="2" id="KW-0342">GTP-binding</keyword>
<dbReference type="EMBL" id="JANVFT010000051">
    <property type="protein sequence ID" value="KAJ4485156.1"/>
    <property type="molecule type" value="Genomic_DNA"/>
</dbReference>
<evidence type="ECO:0000256" key="1">
    <source>
        <dbReference type="ARBA" id="ARBA00022741"/>
    </source>
</evidence>
<feature type="region of interest" description="Disordered" evidence="5">
    <location>
        <begin position="1"/>
        <end position="61"/>
    </location>
</feature>
<dbReference type="PANTHER" id="PTHR45709">
    <property type="entry name" value="LARGE SUBUNIT GTPASE 1 HOMOLOG-RELATED"/>
    <property type="match status" value="1"/>
</dbReference>
<feature type="compositionally biased region" description="Acidic residues" evidence="5">
    <location>
        <begin position="560"/>
        <end position="590"/>
    </location>
</feature>
<feature type="compositionally biased region" description="Basic residues" evidence="5">
    <location>
        <begin position="33"/>
        <end position="44"/>
    </location>
</feature>
<feature type="region of interest" description="Disordered" evidence="5">
    <location>
        <begin position="553"/>
        <end position="610"/>
    </location>
</feature>
<accession>A0ABQ8VE14</accession>
<comment type="function">
    <text evidence="3">Possible regulatory or functional link with the histocompatibility cluster.</text>
</comment>
<feature type="compositionally biased region" description="Basic and acidic residues" evidence="5">
    <location>
        <begin position="11"/>
        <end position="26"/>
    </location>
</feature>
<dbReference type="Pfam" id="PF01926">
    <property type="entry name" value="MMR_HSR1"/>
    <property type="match status" value="1"/>
</dbReference>
<proteinExistence type="predicted"/>
<dbReference type="PANTHER" id="PTHR45709:SF3">
    <property type="entry name" value="GUANINE NUCLEOTIDE-BINDING PROTEIN-LIKE 1"/>
    <property type="match status" value="1"/>
</dbReference>
<evidence type="ECO:0000256" key="4">
    <source>
        <dbReference type="ARBA" id="ARBA00039902"/>
    </source>
</evidence>
<feature type="domain" description="G" evidence="6">
    <location>
        <begin position="352"/>
        <end position="407"/>
    </location>
</feature>
<keyword evidence="8" id="KW-1185">Reference proteome</keyword>
<evidence type="ECO:0000259" key="6">
    <source>
        <dbReference type="Pfam" id="PF01926"/>
    </source>
</evidence>
<sequence length="633" mass="71984">MPRRQPTSTRQKKEERQLKRAVKRGEVSPPPPKGRKKPTKRSRVLHSNAPASASVESSRKLQSSFIKSSRQFLENTKTLASTIPLPRPIPPTAAILPQSYEQSSEFETLTCPRRPKWRYDMSKKEVESNEEGLFKKWLQDTDSALERWRLGKKRSDDHLDDAEREREPAIVRSSSSFERNLEVWRQLWRVTEISQIILVLVDSRCPLLHFPPSLARYLSNHKVILVLTKVDITGPVRANAWIDYLRNSFPGLRVVQVQAYGTKEESFYHQGRSKYESRVPQIFKEQLLDAIRDLHAEILQPPKKIIENPDRLKSWKPPVKQEIDWNAALNHHAQRTMVVTDTSDPEEGSFLTIGLLGSPNVGKSSLLNALFGESKVRASKTPGKTKHFQTLLWTSEIRFVDCPGLVMPNYVPMEMQVLSGVLPISRVSAIPACVHYAAQLLPLEDIFNLPHPRSEEPPITDKRTWRENMERVENVSMYWTAMDILVSFANKKSWVTAKAGRPDFSRAGNAILRALAEGQVSWGFWPPGTPLFSIEPEDRDGLGHGVWIKQYNRKTSGGEDNNEVSEDDSDDDDDSFPEDSNDDDSNESELESDRWSGGDTKPINAGKYPPTTTRFAVLHIESDEGASELYDDE</sequence>
<dbReference type="Proteomes" id="UP001150217">
    <property type="component" value="Unassembled WGS sequence"/>
</dbReference>
<evidence type="ECO:0000256" key="2">
    <source>
        <dbReference type="ARBA" id="ARBA00023134"/>
    </source>
</evidence>
<protein>
    <recommendedName>
        <fullName evidence="4">Guanine nucleotide-binding protein-like 1</fullName>
    </recommendedName>
</protein>
<dbReference type="InterPro" id="IPR006073">
    <property type="entry name" value="GTP-bd"/>
</dbReference>
<evidence type="ECO:0000313" key="7">
    <source>
        <dbReference type="EMBL" id="KAJ4485156.1"/>
    </source>
</evidence>
<evidence type="ECO:0000313" key="8">
    <source>
        <dbReference type="Proteomes" id="UP001150217"/>
    </source>
</evidence>
<feature type="compositionally biased region" description="Polar residues" evidence="5">
    <location>
        <begin position="49"/>
        <end position="61"/>
    </location>
</feature>
<name>A0ABQ8VE14_9AGAR</name>
<dbReference type="InterPro" id="IPR043358">
    <property type="entry name" value="GNL1-like"/>
</dbReference>
<gene>
    <name evidence="7" type="ORF">C8R41DRAFT_838888</name>
</gene>
<dbReference type="Gene3D" id="3.40.50.300">
    <property type="entry name" value="P-loop containing nucleotide triphosphate hydrolases"/>
    <property type="match status" value="1"/>
</dbReference>
<evidence type="ECO:0000256" key="5">
    <source>
        <dbReference type="SAM" id="MobiDB-lite"/>
    </source>
</evidence>
<evidence type="ECO:0000256" key="3">
    <source>
        <dbReference type="ARBA" id="ARBA00037770"/>
    </source>
</evidence>
<reference evidence="7" key="1">
    <citation type="submission" date="2022-08" db="EMBL/GenBank/DDBJ databases">
        <title>A Global Phylogenomic Analysis of the Shiitake Genus Lentinula.</title>
        <authorList>
            <consortium name="DOE Joint Genome Institute"/>
            <person name="Sierra-Patev S."/>
            <person name="Min B."/>
            <person name="Naranjo-Ortiz M."/>
            <person name="Looney B."/>
            <person name="Konkel Z."/>
            <person name="Slot J.C."/>
            <person name="Sakamoto Y."/>
            <person name="Steenwyk J.L."/>
            <person name="Rokas A."/>
            <person name="Carro J."/>
            <person name="Camarero S."/>
            <person name="Ferreira P."/>
            <person name="Molpeceres G."/>
            <person name="Ruiz-Duenas F.J."/>
            <person name="Serrano A."/>
            <person name="Henrissat B."/>
            <person name="Drula E."/>
            <person name="Hughes K.W."/>
            <person name="Mata J.L."/>
            <person name="Ishikawa N.K."/>
            <person name="Vargas-Isla R."/>
            <person name="Ushijima S."/>
            <person name="Smith C.A."/>
            <person name="Ahrendt S."/>
            <person name="Andreopoulos W."/>
            <person name="He G."/>
            <person name="Labutti K."/>
            <person name="Lipzen A."/>
            <person name="Ng V."/>
            <person name="Riley R."/>
            <person name="Sandor L."/>
            <person name="Barry K."/>
            <person name="Martinez A.T."/>
            <person name="Xiao Y."/>
            <person name="Gibbons J.G."/>
            <person name="Terashima K."/>
            <person name="Grigoriev I.V."/>
            <person name="Hibbett D.S."/>
        </authorList>
    </citation>
    <scope>NUCLEOTIDE SEQUENCE</scope>
    <source>
        <strain evidence="7">RHP3577 ss4</strain>
    </source>
</reference>
<dbReference type="SUPFAM" id="SSF52540">
    <property type="entry name" value="P-loop containing nucleoside triphosphate hydrolases"/>
    <property type="match status" value="1"/>
</dbReference>
<comment type="caution">
    <text evidence="7">The sequence shown here is derived from an EMBL/GenBank/DDBJ whole genome shotgun (WGS) entry which is preliminary data.</text>
</comment>